<organism evidence="12 13">
    <name type="scientific">Candidatus Hepatoplasma crinochetorum Av</name>
    <dbReference type="NCBI Taxonomy" id="1427984"/>
    <lineage>
        <taxon>Bacteria</taxon>
        <taxon>Bacillati</taxon>
        <taxon>Mycoplasmatota</taxon>
        <taxon>Mollicutes</taxon>
        <taxon>Candidatus Hepatoplasmataceae</taxon>
        <taxon>Candidatus Hepatoplasma</taxon>
    </lineage>
</organism>
<dbReference type="InterPro" id="IPR059000">
    <property type="entry name" value="ATPase_P-type_domA"/>
</dbReference>
<dbReference type="PRINTS" id="PR00120">
    <property type="entry name" value="HATPASE"/>
</dbReference>
<dbReference type="GO" id="GO:0012505">
    <property type="term" value="C:endomembrane system"/>
    <property type="evidence" value="ECO:0007669"/>
    <property type="project" value="UniProtKB-SubCell"/>
</dbReference>
<evidence type="ECO:0000256" key="2">
    <source>
        <dbReference type="ARBA" id="ARBA00006024"/>
    </source>
</evidence>
<dbReference type="InterPro" id="IPR023214">
    <property type="entry name" value="HAD_sf"/>
</dbReference>
<dbReference type="PANTHER" id="PTHR43520">
    <property type="entry name" value="ATP7, ISOFORM B"/>
    <property type="match status" value="1"/>
</dbReference>
<sequence>METEIKATKKRISFDILKFRLFKLIIGIIILIIFLWTEILMIFNSDSNLLPDLFVNIWWQFSLSTIILILISYEYLINSIRDAFKKTISDDLLVTISVFTSYIFSIIAIGINFTDLKANNWLITNFNNGDSLYLLFAAFVEVSVIIYIGRIIEFYVTEKTVNEITAINDLFVEEAIILKNKKEQKIATKDLKENDIIICYPGEVIPVDGIILKGEALINEASFTGESKLVKKIRNSDVYGGTITDQYLKIKVKYKLQDSLISKIHQGILKAKEAKSDYQKIADKVVIFMIPTILILGFIALTLWSIFAGWEKGLLVMVTVFVTACPCSFAMITPLSILVANGVALKQEIIFNSKRPFEKKQIINAIAFDKTGTITTGKLAIKKTNLNKENLKLVYSIELYSKHPIATSIIENYKNLFKDNFNLKIKTIVGDGLEAKYNNKTYYLGSLEFAKKILNKNNNKKNFIKSDEIVIYLFTKEKIIGYIELEDEIRKDSYQVINSLKAKNIEIFMITGDHKNVALKIAKKVGIKSENVFYQTLPSEKASIIEKLKNQNYSVGFVGDGINDAIALETSDLGISLGSGSALALQSSDITIRNDDLNLVDQALNISQKTLKTIYIGLIVASIYNIILIPLALGGILVPSIAAIAMAINDTLAVIIAASLKRLNFKKNKKN</sequence>
<dbReference type="Proteomes" id="UP000019450">
    <property type="component" value="Chromosome"/>
</dbReference>
<keyword evidence="6 10" id="KW-0067">ATP-binding</keyword>
<feature type="transmembrane region" description="Helical" evidence="10">
    <location>
        <begin position="639"/>
        <end position="660"/>
    </location>
</feature>
<keyword evidence="12" id="KW-0378">Hydrolase</keyword>
<dbReference type="AlphaFoldDB" id="W8GF53"/>
<dbReference type="EC" id="3.6.3.-" evidence="12"/>
<dbReference type="Pfam" id="PF00122">
    <property type="entry name" value="E1-E2_ATPase"/>
    <property type="match status" value="1"/>
</dbReference>
<dbReference type="eggNOG" id="COG2217">
    <property type="taxonomic scope" value="Bacteria"/>
</dbReference>
<feature type="transmembrane region" description="Helical" evidence="10">
    <location>
        <begin position="285"/>
        <end position="307"/>
    </location>
</feature>
<dbReference type="STRING" id="1427984.X271_00273"/>
<dbReference type="SFLD" id="SFLDG00002">
    <property type="entry name" value="C1.7:_P-type_atpase_like"/>
    <property type="match status" value="1"/>
</dbReference>
<dbReference type="InterPro" id="IPR044492">
    <property type="entry name" value="P_typ_ATPase_HD_dom"/>
</dbReference>
<dbReference type="SFLD" id="SFLDS00003">
    <property type="entry name" value="Haloacid_Dehalogenase"/>
    <property type="match status" value="1"/>
</dbReference>
<evidence type="ECO:0000256" key="7">
    <source>
        <dbReference type="ARBA" id="ARBA00022967"/>
    </source>
</evidence>
<dbReference type="GO" id="GO:0043682">
    <property type="term" value="F:P-type divalent copper transporter activity"/>
    <property type="evidence" value="ECO:0007669"/>
    <property type="project" value="TreeGrafter"/>
</dbReference>
<keyword evidence="3 10" id="KW-0812">Transmembrane</keyword>
<dbReference type="InterPro" id="IPR036412">
    <property type="entry name" value="HAD-like_sf"/>
</dbReference>
<dbReference type="EMBL" id="CP006932">
    <property type="protein sequence ID" value="AHK22379.1"/>
    <property type="molecule type" value="Genomic_DNA"/>
</dbReference>
<feature type="domain" description="P-type ATPase A" evidence="11">
    <location>
        <begin position="173"/>
        <end position="266"/>
    </location>
</feature>
<dbReference type="InterPro" id="IPR023299">
    <property type="entry name" value="ATPase_P-typ_cyto_dom_N"/>
</dbReference>
<dbReference type="Gene3D" id="3.40.1110.10">
    <property type="entry name" value="Calcium-transporting ATPase, cytoplasmic domain N"/>
    <property type="match status" value="1"/>
</dbReference>
<dbReference type="InterPro" id="IPR001757">
    <property type="entry name" value="P_typ_ATPase"/>
</dbReference>
<evidence type="ECO:0000256" key="6">
    <source>
        <dbReference type="ARBA" id="ARBA00022840"/>
    </source>
</evidence>
<proteinExistence type="inferred from homology"/>
<keyword evidence="4 10" id="KW-0479">Metal-binding</keyword>
<dbReference type="NCBIfam" id="TIGR01525">
    <property type="entry name" value="ATPase-IB_hvy"/>
    <property type="match status" value="1"/>
</dbReference>
<dbReference type="SUPFAM" id="SSF56784">
    <property type="entry name" value="HAD-like"/>
    <property type="match status" value="1"/>
</dbReference>
<dbReference type="KEGG" id="hcr:X271_00273"/>
<comment type="similarity">
    <text evidence="2 10">Belongs to the cation transport ATPase (P-type) (TC 3.A.3) family. Type IB subfamily.</text>
</comment>
<gene>
    <name evidence="12" type="primary">copA</name>
    <name evidence="12" type="ORF">X271_00273</name>
</gene>
<keyword evidence="10" id="KW-1003">Cell membrane</keyword>
<keyword evidence="8 10" id="KW-1133">Transmembrane helix</keyword>
<reference evidence="12 13" key="1">
    <citation type="journal article" date="2014" name="Genome Biol. Evol.">
        <title>Phylogenomics of "Candidatus Hepatoplasma crinochetorum," a Lineage of Mollicutes Associated with Noninsect Arthropods.</title>
        <authorList>
            <person name="Leclercq S."/>
            <person name="Dittmer J."/>
            <person name="Bouchon D."/>
            <person name="Cordaux R."/>
        </authorList>
    </citation>
    <scope>NUCLEOTIDE SEQUENCE [LARGE SCALE GENOMIC DNA]</scope>
    <source>
        <strain evidence="12 13">Av</strain>
    </source>
</reference>
<dbReference type="PRINTS" id="PR00119">
    <property type="entry name" value="CATATPASE"/>
</dbReference>
<dbReference type="GO" id="GO:0016887">
    <property type="term" value="F:ATP hydrolysis activity"/>
    <property type="evidence" value="ECO:0007669"/>
    <property type="project" value="InterPro"/>
</dbReference>
<dbReference type="NCBIfam" id="TIGR01494">
    <property type="entry name" value="ATPase_P-type"/>
    <property type="match status" value="1"/>
</dbReference>
<evidence type="ECO:0000313" key="13">
    <source>
        <dbReference type="Proteomes" id="UP000019450"/>
    </source>
</evidence>
<evidence type="ECO:0000313" key="12">
    <source>
        <dbReference type="EMBL" id="AHK22379.1"/>
    </source>
</evidence>
<feature type="transmembrane region" description="Helical" evidence="10">
    <location>
        <begin position="131"/>
        <end position="149"/>
    </location>
</feature>
<feature type="transmembrane region" description="Helical" evidence="10">
    <location>
        <begin position="614"/>
        <end position="633"/>
    </location>
</feature>
<dbReference type="InterPro" id="IPR008250">
    <property type="entry name" value="ATPase_P-typ_transduc_dom_A_sf"/>
</dbReference>
<feature type="transmembrane region" description="Helical" evidence="10">
    <location>
        <begin position="21"/>
        <end position="45"/>
    </location>
</feature>
<dbReference type="InterPro" id="IPR023298">
    <property type="entry name" value="ATPase_P-typ_TM_dom_sf"/>
</dbReference>
<dbReference type="InterPro" id="IPR027256">
    <property type="entry name" value="P-typ_ATPase_IB"/>
</dbReference>
<dbReference type="Pfam" id="PF00702">
    <property type="entry name" value="Hydrolase"/>
    <property type="match status" value="1"/>
</dbReference>
<keyword evidence="7" id="KW-1278">Translocase</keyword>
<accession>W8GF53</accession>
<keyword evidence="5 10" id="KW-0547">Nucleotide-binding</keyword>
<keyword evidence="9 10" id="KW-0472">Membrane</keyword>
<evidence type="ECO:0000256" key="9">
    <source>
        <dbReference type="ARBA" id="ARBA00023136"/>
    </source>
</evidence>
<evidence type="ECO:0000259" key="11">
    <source>
        <dbReference type="Pfam" id="PF00122"/>
    </source>
</evidence>
<dbReference type="SFLD" id="SFLDF00027">
    <property type="entry name" value="p-type_atpase"/>
    <property type="match status" value="1"/>
</dbReference>
<dbReference type="GO" id="GO:0005507">
    <property type="term" value="F:copper ion binding"/>
    <property type="evidence" value="ECO:0007669"/>
    <property type="project" value="TreeGrafter"/>
</dbReference>
<evidence type="ECO:0000256" key="1">
    <source>
        <dbReference type="ARBA" id="ARBA00004127"/>
    </source>
</evidence>
<keyword evidence="13" id="KW-1185">Reference proteome</keyword>
<comment type="subcellular location">
    <subcellularLocation>
        <location evidence="10">Cell membrane</location>
    </subcellularLocation>
    <subcellularLocation>
        <location evidence="1">Endomembrane system</location>
        <topology evidence="1">Multi-pass membrane protein</topology>
    </subcellularLocation>
</comment>
<dbReference type="SUPFAM" id="SSF81653">
    <property type="entry name" value="Calcium ATPase, transduction domain A"/>
    <property type="match status" value="1"/>
</dbReference>
<evidence type="ECO:0000256" key="5">
    <source>
        <dbReference type="ARBA" id="ARBA00022741"/>
    </source>
</evidence>
<feature type="transmembrane region" description="Helical" evidence="10">
    <location>
        <begin position="313"/>
        <end position="345"/>
    </location>
</feature>
<dbReference type="HOGENOM" id="CLU_001771_11_2_14"/>
<dbReference type="PANTHER" id="PTHR43520:SF8">
    <property type="entry name" value="P-TYPE CU(+) TRANSPORTER"/>
    <property type="match status" value="1"/>
</dbReference>
<evidence type="ECO:0000256" key="8">
    <source>
        <dbReference type="ARBA" id="ARBA00022989"/>
    </source>
</evidence>
<feature type="transmembrane region" description="Helical" evidence="10">
    <location>
        <begin position="92"/>
        <end position="111"/>
    </location>
</feature>
<dbReference type="GO" id="GO:0005524">
    <property type="term" value="F:ATP binding"/>
    <property type="evidence" value="ECO:0007669"/>
    <property type="project" value="UniProtKB-UniRule"/>
</dbReference>
<evidence type="ECO:0000256" key="4">
    <source>
        <dbReference type="ARBA" id="ARBA00022723"/>
    </source>
</evidence>
<dbReference type="SUPFAM" id="SSF81665">
    <property type="entry name" value="Calcium ATPase, transmembrane domain M"/>
    <property type="match status" value="1"/>
</dbReference>
<dbReference type="OrthoDB" id="9813266at2"/>
<dbReference type="InterPro" id="IPR018303">
    <property type="entry name" value="ATPase_P-typ_P_site"/>
</dbReference>
<feature type="transmembrane region" description="Helical" evidence="10">
    <location>
        <begin position="57"/>
        <end position="80"/>
    </location>
</feature>
<evidence type="ECO:0000256" key="10">
    <source>
        <dbReference type="RuleBase" id="RU362081"/>
    </source>
</evidence>
<dbReference type="GO" id="GO:0055070">
    <property type="term" value="P:copper ion homeostasis"/>
    <property type="evidence" value="ECO:0007669"/>
    <property type="project" value="TreeGrafter"/>
</dbReference>
<protein>
    <submittedName>
        <fullName evidence="12">Putative copper-importing P-type ATPase A</fullName>
        <ecNumber evidence="12">3.6.3.-</ecNumber>
    </submittedName>
</protein>
<dbReference type="Gene3D" id="2.70.150.10">
    <property type="entry name" value="Calcium-transporting ATPase, cytoplasmic transduction domain A"/>
    <property type="match status" value="1"/>
</dbReference>
<dbReference type="PROSITE" id="PS00154">
    <property type="entry name" value="ATPASE_E1_E2"/>
    <property type="match status" value="1"/>
</dbReference>
<name>W8GF53_9MOLU</name>
<dbReference type="RefSeq" id="WP_025208678.1">
    <property type="nucleotide sequence ID" value="NZ_CP006932.1"/>
</dbReference>
<evidence type="ECO:0000256" key="3">
    <source>
        <dbReference type="ARBA" id="ARBA00022692"/>
    </source>
</evidence>
<dbReference type="GO" id="GO:0005886">
    <property type="term" value="C:plasma membrane"/>
    <property type="evidence" value="ECO:0007669"/>
    <property type="project" value="UniProtKB-SubCell"/>
</dbReference>
<dbReference type="Gene3D" id="3.40.50.1000">
    <property type="entry name" value="HAD superfamily/HAD-like"/>
    <property type="match status" value="1"/>
</dbReference>